<dbReference type="PANTHER" id="PTHR10622:SF10">
    <property type="entry name" value="HET DOMAIN-CONTAINING PROTEIN"/>
    <property type="match status" value="1"/>
</dbReference>
<sequence length="100" mass="11316">MRLLNAEALVQDERWEFRECRPDKPAPSLYAILSHTWAEKGEVMFQDIEDPEGPISSSLEKRSGFAKIRGCCAQAVRGGLEWVWIDTCCINRGVSDEVSE</sequence>
<accession>A0AAN9V2J0</accession>
<keyword evidence="3" id="KW-1185">Reference proteome</keyword>
<organism evidence="2 3">
    <name type="scientific">Diatrype stigma</name>
    <dbReference type="NCBI Taxonomy" id="117547"/>
    <lineage>
        <taxon>Eukaryota</taxon>
        <taxon>Fungi</taxon>
        <taxon>Dikarya</taxon>
        <taxon>Ascomycota</taxon>
        <taxon>Pezizomycotina</taxon>
        <taxon>Sordariomycetes</taxon>
        <taxon>Xylariomycetidae</taxon>
        <taxon>Xylariales</taxon>
        <taxon>Diatrypaceae</taxon>
        <taxon>Diatrype</taxon>
    </lineage>
</organism>
<protein>
    <recommendedName>
        <fullName evidence="1">Heterokaryon incompatibility domain-containing protein</fullName>
    </recommendedName>
</protein>
<dbReference type="EMBL" id="JAKJXP020000029">
    <property type="protein sequence ID" value="KAK7753314.1"/>
    <property type="molecule type" value="Genomic_DNA"/>
</dbReference>
<feature type="non-terminal residue" evidence="2">
    <location>
        <position position="100"/>
    </location>
</feature>
<evidence type="ECO:0000313" key="3">
    <source>
        <dbReference type="Proteomes" id="UP001320420"/>
    </source>
</evidence>
<evidence type="ECO:0000259" key="1">
    <source>
        <dbReference type="Pfam" id="PF06985"/>
    </source>
</evidence>
<dbReference type="Pfam" id="PF06985">
    <property type="entry name" value="HET"/>
    <property type="match status" value="1"/>
</dbReference>
<dbReference type="PANTHER" id="PTHR10622">
    <property type="entry name" value="HET DOMAIN-CONTAINING PROTEIN"/>
    <property type="match status" value="1"/>
</dbReference>
<dbReference type="Proteomes" id="UP001320420">
    <property type="component" value="Unassembled WGS sequence"/>
</dbReference>
<proteinExistence type="predicted"/>
<comment type="caution">
    <text evidence="2">The sequence shown here is derived from an EMBL/GenBank/DDBJ whole genome shotgun (WGS) entry which is preliminary data.</text>
</comment>
<feature type="domain" description="Heterokaryon incompatibility" evidence="1">
    <location>
        <begin position="30"/>
        <end position="96"/>
    </location>
</feature>
<name>A0AAN9V2J0_9PEZI</name>
<evidence type="ECO:0000313" key="2">
    <source>
        <dbReference type="EMBL" id="KAK7753314.1"/>
    </source>
</evidence>
<reference evidence="2 3" key="1">
    <citation type="submission" date="2024-02" db="EMBL/GenBank/DDBJ databases">
        <title>De novo assembly and annotation of 12 fungi associated with fruit tree decline syndrome in Ontario, Canada.</title>
        <authorList>
            <person name="Sulman M."/>
            <person name="Ellouze W."/>
            <person name="Ilyukhin E."/>
        </authorList>
    </citation>
    <scope>NUCLEOTIDE SEQUENCE [LARGE SCALE GENOMIC DNA]</scope>
    <source>
        <strain evidence="2 3">M11/M66-122</strain>
    </source>
</reference>
<dbReference type="AlphaFoldDB" id="A0AAN9V2J0"/>
<dbReference type="InterPro" id="IPR010730">
    <property type="entry name" value="HET"/>
</dbReference>
<gene>
    <name evidence="2" type="ORF">SLS62_004604</name>
</gene>